<dbReference type="EMBL" id="AP018227">
    <property type="protein sequence ID" value="BAY85662.1"/>
    <property type="molecule type" value="Genomic_DNA"/>
</dbReference>
<dbReference type="Pfam" id="PF00188">
    <property type="entry name" value="CAP"/>
    <property type="match status" value="1"/>
</dbReference>
<keyword evidence="1" id="KW-0732">Signal</keyword>
<dbReference type="InterPro" id="IPR035940">
    <property type="entry name" value="CAP_sf"/>
</dbReference>
<name>A0A1Z4LWQ4_9CYAN</name>
<feature type="chain" id="PRO_5012238649" evidence="1">
    <location>
        <begin position="21"/>
        <end position="235"/>
    </location>
</feature>
<keyword evidence="4" id="KW-1185">Reference proteome</keyword>
<proteinExistence type="predicted"/>
<gene>
    <name evidence="3" type="ORF">NIES267_51630</name>
</gene>
<feature type="signal peptide" evidence="1">
    <location>
        <begin position="1"/>
        <end position="20"/>
    </location>
</feature>
<dbReference type="PANTHER" id="PTHR31157:SF1">
    <property type="entry name" value="SCP DOMAIN-CONTAINING PROTEIN"/>
    <property type="match status" value="1"/>
</dbReference>
<reference evidence="3 4" key="1">
    <citation type="submission" date="2017-06" db="EMBL/GenBank/DDBJ databases">
        <title>Genome sequencing of cyanobaciteial culture collection at National Institute for Environmental Studies (NIES).</title>
        <authorList>
            <person name="Hirose Y."/>
            <person name="Shimura Y."/>
            <person name="Fujisawa T."/>
            <person name="Nakamura Y."/>
            <person name="Kawachi M."/>
        </authorList>
    </citation>
    <scope>NUCLEOTIDE SEQUENCE [LARGE SCALE GENOMIC DNA]</scope>
    <source>
        <strain evidence="3 4">NIES-267</strain>
    </source>
</reference>
<sequence>MRLSLRLIPISLLIATCAQFTQIEPSSADLPSTYVAQAQKSNPTLLAKANYLSQLEKEVIAEMNKVRTNPRSYIPIMKEYKKRFNGKKAKVGKRKYIVTNEGVAAVDEAIAFLSKQSPVSSLRPSKGMSLGAKDHVIDQSRTGEEGHYGSDKSDPFTRINRYGTWQKIAGENIAYGFSNAQDIVMQLIIDDGVPDRGHRITMFHPEFSFTGVAIGEHSVYRVMCVIAYAGDYEES</sequence>
<evidence type="ECO:0000313" key="4">
    <source>
        <dbReference type="Proteomes" id="UP000218418"/>
    </source>
</evidence>
<dbReference type="OrthoDB" id="7550377at2"/>
<dbReference type="CDD" id="cd05379">
    <property type="entry name" value="CAP_bacterial"/>
    <property type="match status" value="1"/>
</dbReference>
<evidence type="ECO:0000256" key="1">
    <source>
        <dbReference type="SAM" id="SignalP"/>
    </source>
</evidence>
<accession>A0A1Z4LWQ4</accession>
<dbReference type="AlphaFoldDB" id="A0A1Z4LWQ4"/>
<evidence type="ECO:0000313" key="3">
    <source>
        <dbReference type="EMBL" id="BAY85662.1"/>
    </source>
</evidence>
<dbReference type="Gene3D" id="3.40.33.10">
    <property type="entry name" value="CAP"/>
    <property type="match status" value="1"/>
</dbReference>
<dbReference type="SUPFAM" id="SSF55797">
    <property type="entry name" value="PR-1-like"/>
    <property type="match status" value="1"/>
</dbReference>
<dbReference type="Proteomes" id="UP000218418">
    <property type="component" value="Chromosome"/>
</dbReference>
<dbReference type="PANTHER" id="PTHR31157">
    <property type="entry name" value="SCP DOMAIN-CONTAINING PROTEIN"/>
    <property type="match status" value="1"/>
</dbReference>
<evidence type="ECO:0000259" key="2">
    <source>
        <dbReference type="Pfam" id="PF00188"/>
    </source>
</evidence>
<feature type="domain" description="SCP" evidence="2">
    <location>
        <begin position="83"/>
        <end position="225"/>
    </location>
</feature>
<protein>
    <submittedName>
        <fullName evidence="3">Allergen V5/Tpx-1 family protein</fullName>
    </submittedName>
</protein>
<dbReference type="InterPro" id="IPR014044">
    <property type="entry name" value="CAP_dom"/>
</dbReference>
<organism evidence="3 4">
    <name type="scientific">Calothrix parasitica NIES-267</name>
    <dbReference type="NCBI Taxonomy" id="1973488"/>
    <lineage>
        <taxon>Bacteria</taxon>
        <taxon>Bacillati</taxon>
        <taxon>Cyanobacteriota</taxon>
        <taxon>Cyanophyceae</taxon>
        <taxon>Nostocales</taxon>
        <taxon>Calotrichaceae</taxon>
        <taxon>Calothrix</taxon>
    </lineage>
</organism>